<dbReference type="Proteomes" id="UP000254554">
    <property type="component" value="Unassembled WGS sequence"/>
</dbReference>
<evidence type="ECO:0000313" key="1">
    <source>
        <dbReference type="EMBL" id="STO91736.1"/>
    </source>
</evidence>
<organism evidence="1 2">
    <name type="scientific">Fluoribacter dumoffii</name>
    <dbReference type="NCBI Taxonomy" id="463"/>
    <lineage>
        <taxon>Bacteria</taxon>
        <taxon>Pseudomonadati</taxon>
        <taxon>Pseudomonadota</taxon>
        <taxon>Gammaproteobacteria</taxon>
        <taxon>Legionellales</taxon>
        <taxon>Legionellaceae</taxon>
        <taxon>Fluoribacter</taxon>
    </lineage>
</organism>
<evidence type="ECO:0000313" key="2">
    <source>
        <dbReference type="Proteomes" id="UP000254554"/>
    </source>
</evidence>
<dbReference type="RefSeq" id="WP_019350412.1">
    <property type="nucleotide sequence ID" value="NZ_UGGT01000004.1"/>
</dbReference>
<name>A0A377IU59_9GAMM</name>
<protein>
    <submittedName>
        <fullName evidence="1">Uncharacterized protein</fullName>
    </submittedName>
</protein>
<reference evidence="1 2" key="1">
    <citation type="submission" date="2018-06" db="EMBL/GenBank/DDBJ databases">
        <authorList>
            <consortium name="Pathogen Informatics"/>
            <person name="Doyle S."/>
        </authorList>
    </citation>
    <scope>NUCLEOTIDE SEQUENCE [LARGE SCALE GENOMIC DNA]</scope>
    <source>
        <strain evidence="1 2">NCTC11370</strain>
    </source>
</reference>
<keyword evidence="2" id="KW-1185">Reference proteome</keyword>
<proteinExistence type="predicted"/>
<dbReference type="GeneID" id="93294206"/>
<dbReference type="AlphaFoldDB" id="A0A377IU59"/>
<accession>A0A377IU59</accession>
<dbReference type="EMBL" id="UGGT01000004">
    <property type="protein sequence ID" value="STO91736.1"/>
    <property type="molecule type" value="Genomic_DNA"/>
</dbReference>
<gene>
    <name evidence="1" type="ORF">NCTC11370_03714</name>
</gene>
<sequence length="270" mass="31555">MTFNISAQDLFLLLLALLPIGYFIRKGILAYINSSVNHKFEKKLEDLRAIYRRTEEDIRYLHNTVTSAINTTESISKPYQLKAIDNLWHNFIEINKYHRLALSLASINITEVKKSWNDQKIKTFVKFYTEQINMNELNAHAYKARIDRIWVTPMAWALYSAYETLINYLFSQFLILDLDEDPDRFLSTSKIIALIKEIDPNSEEKQSLPNANLPIYLDYLEQKLLVELQENINVKNKIEDNIEVAKKIIRLATEAQTEIQKETSKSPANH</sequence>